<protein>
    <recommendedName>
        <fullName evidence="8">ADP,ATP carrier protein</fullName>
    </recommendedName>
</protein>
<dbReference type="GO" id="GO:0005524">
    <property type="term" value="F:ATP binding"/>
    <property type="evidence" value="ECO:0007669"/>
    <property type="project" value="UniProtKB-KW"/>
</dbReference>
<dbReference type="SMART" id="SM00567">
    <property type="entry name" value="EZ_HEAT"/>
    <property type="match status" value="8"/>
</dbReference>
<evidence type="ECO:0000256" key="8">
    <source>
        <dbReference type="RuleBase" id="RU363121"/>
    </source>
</evidence>
<feature type="non-terminal residue" evidence="9">
    <location>
        <position position="851"/>
    </location>
</feature>
<dbReference type="AlphaFoldDB" id="A0A2M8PAQ2"/>
<keyword evidence="5 8" id="KW-0067">ATP-binding</keyword>
<evidence type="ECO:0000256" key="2">
    <source>
        <dbReference type="ARBA" id="ARBA00022448"/>
    </source>
</evidence>
<reference evidence="9 10" key="1">
    <citation type="submission" date="2017-11" db="EMBL/GenBank/DDBJ databases">
        <title>Evolution of Phototrophy in the Chloroflexi Phylum Driven by Horizontal Gene Transfer.</title>
        <authorList>
            <person name="Ward L.M."/>
            <person name="Hemp J."/>
            <person name="Shih P.M."/>
            <person name="Mcglynn S.E."/>
            <person name="Fischer W."/>
        </authorList>
    </citation>
    <scope>NUCLEOTIDE SEQUENCE [LARGE SCALE GENOMIC DNA]</scope>
    <source>
        <strain evidence="9">JP3_13</strain>
    </source>
</reference>
<feature type="transmembrane region" description="Helical" evidence="8">
    <location>
        <begin position="82"/>
        <end position="104"/>
    </location>
</feature>
<evidence type="ECO:0000256" key="7">
    <source>
        <dbReference type="ARBA" id="ARBA00023136"/>
    </source>
</evidence>
<comment type="subcellular location">
    <subcellularLocation>
        <location evidence="1 8">Membrane</location>
        <topology evidence="1 8">Multi-pass membrane protein</topology>
    </subcellularLocation>
</comment>
<keyword evidence="6 8" id="KW-1133">Transmembrane helix</keyword>
<evidence type="ECO:0000256" key="1">
    <source>
        <dbReference type="ARBA" id="ARBA00004141"/>
    </source>
</evidence>
<dbReference type="Pfam" id="PF03219">
    <property type="entry name" value="TLC"/>
    <property type="match status" value="1"/>
</dbReference>
<evidence type="ECO:0000256" key="3">
    <source>
        <dbReference type="ARBA" id="ARBA00022692"/>
    </source>
</evidence>
<evidence type="ECO:0000313" key="10">
    <source>
        <dbReference type="Proteomes" id="UP000229681"/>
    </source>
</evidence>
<feature type="transmembrane region" description="Helical" evidence="8">
    <location>
        <begin position="145"/>
        <end position="167"/>
    </location>
</feature>
<keyword evidence="2 8" id="KW-0813">Transport</keyword>
<feature type="transmembrane region" description="Helical" evidence="8">
    <location>
        <begin position="369"/>
        <end position="389"/>
    </location>
</feature>
<evidence type="ECO:0000256" key="6">
    <source>
        <dbReference type="ARBA" id="ARBA00022989"/>
    </source>
</evidence>
<feature type="transmembrane region" description="Helical" evidence="8">
    <location>
        <begin position="20"/>
        <end position="36"/>
    </location>
</feature>
<evidence type="ECO:0000313" key="9">
    <source>
        <dbReference type="EMBL" id="PJF34621.1"/>
    </source>
</evidence>
<accession>A0A2M8PAQ2</accession>
<evidence type="ECO:0000256" key="4">
    <source>
        <dbReference type="ARBA" id="ARBA00022741"/>
    </source>
</evidence>
<feature type="transmembrane region" description="Helical" evidence="8">
    <location>
        <begin position="240"/>
        <end position="264"/>
    </location>
</feature>
<dbReference type="PANTHER" id="PTHR12697:SF5">
    <property type="entry name" value="DEOXYHYPUSINE HYDROXYLASE"/>
    <property type="match status" value="1"/>
</dbReference>
<organism evidence="9 10">
    <name type="scientific">Candidatus Thermofonsia Clade 1 bacterium</name>
    <dbReference type="NCBI Taxonomy" id="2364210"/>
    <lineage>
        <taxon>Bacteria</taxon>
        <taxon>Bacillati</taxon>
        <taxon>Chloroflexota</taxon>
        <taxon>Candidatus Thermofontia</taxon>
        <taxon>Candidatus Thermofonsia Clade 1</taxon>
    </lineage>
</organism>
<name>A0A2M8PAQ2_9CHLR</name>
<comment type="similarity">
    <text evidence="8">Belongs to the ADP/ATP translocase tlc family.</text>
</comment>
<dbReference type="SUPFAM" id="SSF103473">
    <property type="entry name" value="MFS general substrate transporter"/>
    <property type="match status" value="1"/>
</dbReference>
<keyword evidence="4 8" id="KW-0547">Nucleotide-binding</keyword>
<feature type="transmembrane region" description="Helical" evidence="8">
    <location>
        <begin position="395"/>
        <end position="418"/>
    </location>
</feature>
<dbReference type="Proteomes" id="UP000229681">
    <property type="component" value="Unassembled WGS sequence"/>
</dbReference>
<dbReference type="InterPro" id="IPR004155">
    <property type="entry name" value="PBS_lyase_HEAT"/>
</dbReference>
<dbReference type="PANTHER" id="PTHR12697">
    <property type="entry name" value="PBS LYASE HEAT-LIKE PROTEIN"/>
    <property type="match status" value="1"/>
</dbReference>
<sequence length="851" mass="93179">MLELLSRLFNVRPHEWPRLLFLYGMGIVFLIGLTWGETIADALFLSRLGVENLPVLFVLEAVITIIALAIFSAFADRIRDDVLLIAILLLGALSVLLSRILAGIGQESLAFPMLYLASRVIRDVFNVQFWTYVNGFYDTRSAKRIIPVIATAARIAGAIAGLSMPIITSLFSQAVDVSFAWISTLILMAIMVWSMPRLLRDQAPSPASRASQKQGSGIGAYLNNIREGYGFVAKSPFLRWMAASTLLLIVLTTLITFQGSAIFVAELKDERVIADYLGTLTGITNLVMLPIQLFLLGRLVQRLGLGTANLIYPLSLLGICGSLILFPRALFSAAAQHFARTTYRTAFRNTLDNLMYNAVPLRVKGRARAFIGGLVMPIGTIIGGGLLLLRPLLPQIPWLLPTLIGAFALAYAFSAFVLRRQYARALVSMLAQEDYSFLLSSASDLAVTDNTTLDLLRSKLQERSETEHKIFMAQLILEIGGKRAVPILAEIAKDEPALRASIADLLSAADLGGAAVRHLLNALLSDPDGEVRRAAASGLMQYAYQDRKRINQIAARLLSDPDARVRLEAVPILLQADERLSRSALAALEPLLNAAEPSLRVSALQALGKAHDARYIAQVLPHLAEPNDEVRLAAALSLEALCASGKLPDHLARALREHLDSLLSDPIERVRRAALTLLAYAKVRQAEQVLIRFLADPSAEIRAAAVEALVRLGKPALKALTPLLERATPTVRLEATAALIRITKERATERLRAAVQENLLAIHANLARLALLQPCATYRSLNLLCSLLRERNAERLDAIFYLLSALHDPRSVQIIRQSLDHPQARVRANALEALESLLSPQLVKLIAPLYA</sequence>
<dbReference type="GO" id="GO:0005471">
    <property type="term" value="F:ATP:ADP antiporter activity"/>
    <property type="evidence" value="ECO:0007669"/>
    <property type="project" value="InterPro"/>
</dbReference>
<evidence type="ECO:0000256" key="5">
    <source>
        <dbReference type="ARBA" id="ARBA00022840"/>
    </source>
</evidence>
<dbReference type="SUPFAM" id="SSF48371">
    <property type="entry name" value="ARM repeat"/>
    <property type="match status" value="1"/>
</dbReference>
<comment type="caution">
    <text evidence="9">The sequence shown here is derived from an EMBL/GenBank/DDBJ whole genome shotgun (WGS) entry which is preliminary data.</text>
</comment>
<feature type="transmembrane region" description="Helical" evidence="8">
    <location>
        <begin position="276"/>
        <end position="295"/>
    </location>
</feature>
<dbReference type="InterPro" id="IPR036259">
    <property type="entry name" value="MFS_trans_sf"/>
</dbReference>
<keyword evidence="7 8" id="KW-0472">Membrane</keyword>
<gene>
    <name evidence="9" type="ORF">CUN49_14730</name>
</gene>
<dbReference type="GO" id="GO:0016020">
    <property type="term" value="C:membrane"/>
    <property type="evidence" value="ECO:0007669"/>
    <property type="project" value="UniProtKB-SubCell"/>
</dbReference>
<dbReference type="InterPro" id="IPR016024">
    <property type="entry name" value="ARM-type_fold"/>
</dbReference>
<keyword evidence="3 8" id="KW-0812">Transmembrane</keyword>
<dbReference type="EMBL" id="PGTM01000322">
    <property type="protein sequence ID" value="PJF34621.1"/>
    <property type="molecule type" value="Genomic_DNA"/>
</dbReference>
<dbReference type="Pfam" id="PF13646">
    <property type="entry name" value="HEAT_2"/>
    <property type="match status" value="3"/>
</dbReference>
<feature type="transmembrane region" description="Helical" evidence="8">
    <location>
        <begin position="179"/>
        <end position="196"/>
    </location>
</feature>
<dbReference type="GO" id="GO:0016491">
    <property type="term" value="F:oxidoreductase activity"/>
    <property type="evidence" value="ECO:0007669"/>
    <property type="project" value="TreeGrafter"/>
</dbReference>
<dbReference type="Gene3D" id="1.25.10.10">
    <property type="entry name" value="Leucine-rich Repeat Variant"/>
    <property type="match status" value="3"/>
</dbReference>
<dbReference type="InterPro" id="IPR004667">
    <property type="entry name" value="ADP_ATP_car_bac_type"/>
</dbReference>
<proteinExistence type="inferred from homology"/>
<feature type="transmembrane region" description="Helical" evidence="8">
    <location>
        <begin position="310"/>
        <end position="331"/>
    </location>
</feature>
<feature type="transmembrane region" description="Helical" evidence="8">
    <location>
        <begin position="56"/>
        <end position="75"/>
    </location>
</feature>
<dbReference type="InterPro" id="IPR011989">
    <property type="entry name" value="ARM-like"/>
</dbReference>